<evidence type="ECO:0000256" key="2">
    <source>
        <dbReference type="SAM" id="Phobius"/>
    </source>
</evidence>
<keyword evidence="2" id="KW-1133">Transmembrane helix</keyword>
<dbReference type="eggNOG" id="COG0348">
    <property type="taxonomic scope" value="Bacteria"/>
</dbReference>
<dbReference type="InterPro" id="IPR017896">
    <property type="entry name" value="4Fe4S_Fe-S-bd"/>
</dbReference>
<keyword evidence="2" id="KW-0812">Transmembrane</keyword>
<dbReference type="Proteomes" id="UP000010367">
    <property type="component" value="Chromosome"/>
</dbReference>
<feature type="transmembrane region" description="Helical" evidence="2">
    <location>
        <begin position="73"/>
        <end position="90"/>
    </location>
</feature>
<proteinExistence type="predicted"/>
<evidence type="ECO:0000256" key="1">
    <source>
        <dbReference type="SAM" id="MobiDB-lite"/>
    </source>
</evidence>
<protein>
    <recommendedName>
        <fullName evidence="3">4Fe-4S ferredoxin-type domain-containing protein</fullName>
    </recommendedName>
</protein>
<name>K9TN28_9CYAN</name>
<evidence type="ECO:0000259" key="3">
    <source>
        <dbReference type="Pfam" id="PF12801"/>
    </source>
</evidence>
<evidence type="ECO:0000313" key="4">
    <source>
        <dbReference type="EMBL" id="AFY83424.1"/>
    </source>
</evidence>
<dbReference type="RefSeq" id="WP_015150049.1">
    <property type="nucleotide sequence ID" value="NC_019693.1"/>
</dbReference>
<feature type="transmembrane region" description="Helical" evidence="2">
    <location>
        <begin position="129"/>
        <end position="146"/>
    </location>
</feature>
<dbReference type="HOGENOM" id="CLU_013718_1_0_3"/>
<gene>
    <name evidence="4" type="ORF">Oscil6304_3870</name>
</gene>
<dbReference type="Pfam" id="PF12801">
    <property type="entry name" value="Fer4_5"/>
    <property type="match status" value="1"/>
</dbReference>
<dbReference type="EMBL" id="CP003607">
    <property type="protein sequence ID" value="AFY83424.1"/>
    <property type="molecule type" value="Genomic_DNA"/>
</dbReference>
<feature type="transmembrane region" description="Helical" evidence="2">
    <location>
        <begin position="380"/>
        <end position="404"/>
    </location>
</feature>
<feature type="transmembrane region" description="Helical" evidence="2">
    <location>
        <begin position="355"/>
        <end position="374"/>
    </location>
</feature>
<dbReference type="STRING" id="56110.Oscil6304_3870"/>
<feature type="transmembrane region" description="Helical" evidence="2">
    <location>
        <begin position="256"/>
        <end position="274"/>
    </location>
</feature>
<feature type="transmembrane region" description="Helical" evidence="2">
    <location>
        <begin position="152"/>
        <end position="172"/>
    </location>
</feature>
<keyword evidence="5" id="KW-1185">Reference proteome</keyword>
<feature type="transmembrane region" description="Helical" evidence="2">
    <location>
        <begin position="12"/>
        <end position="30"/>
    </location>
</feature>
<feature type="domain" description="4Fe-4S ferredoxin-type" evidence="3">
    <location>
        <begin position="157"/>
        <end position="193"/>
    </location>
</feature>
<reference evidence="4 5" key="1">
    <citation type="submission" date="2012-06" db="EMBL/GenBank/DDBJ databases">
        <title>Finished chromosome of genome of Oscillatoria acuminata PCC 6304.</title>
        <authorList>
            <consortium name="US DOE Joint Genome Institute"/>
            <person name="Gugger M."/>
            <person name="Coursin T."/>
            <person name="Rippka R."/>
            <person name="Tandeau De Marsac N."/>
            <person name="Huntemann M."/>
            <person name="Wei C.-L."/>
            <person name="Han J."/>
            <person name="Detter J.C."/>
            <person name="Han C."/>
            <person name="Tapia R."/>
            <person name="Davenport K."/>
            <person name="Daligault H."/>
            <person name="Erkkila T."/>
            <person name="Gu W."/>
            <person name="Munk A.C.C."/>
            <person name="Teshima H."/>
            <person name="Xu Y."/>
            <person name="Chain P."/>
            <person name="Chen A."/>
            <person name="Krypides N."/>
            <person name="Mavromatis K."/>
            <person name="Markowitz V."/>
            <person name="Szeto E."/>
            <person name="Ivanova N."/>
            <person name="Mikhailova N."/>
            <person name="Ovchinnikova G."/>
            <person name="Pagani I."/>
            <person name="Pati A."/>
            <person name="Goodwin L."/>
            <person name="Peters L."/>
            <person name="Pitluck S."/>
            <person name="Woyke T."/>
            <person name="Kerfeld C."/>
        </authorList>
    </citation>
    <scope>NUCLEOTIDE SEQUENCE [LARGE SCALE GENOMIC DNA]</scope>
    <source>
        <strain evidence="4 5">PCC 6304</strain>
    </source>
</reference>
<organism evidence="4 5">
    <name type="scientific">Oscillatoria acuminata PCC 6304</name>
    <dbReference type="NCBI Taxonomy" id="56110"/>
    <lineage>
        <taxon>Bacteria</taxon>
        <taxon>Bacillati</taxon>
        <taxon>Cyanobacteriota</taxon>
        <taxon>Cyanophyceae</taxon>
        <taxon>Oscillatoriophycideae</taxon>
        <taxon>Oscillatoriales</taxon>
        <taxon>Oscillatoriaceae</taxon>
        <taxon>Oscillatoria</taxon>
    </lineage>
</organism>
<evidence type="ECO:0000313" key="5">
    <source>
        <dbReference type="Proteomes" id="UP000010367"/>
    </source>
</evidence>
<sequence>MLSQISESKMHLIRVGLASAWLLLIASLFYDPISHHLTASINLFSPFRAARECVLVQGKCLDILQPYPIGMRIFWGIVIPSAIMILLVCGHETWRRICPLYFLSQIPRALGLKPRLNIHNNTWLVHHHLYLQFLLLFIGITSRILFINSHRILLGGFLLFTIASAIGVVYLYGGRSWCHYICPFGIVQIILTGPRGLLGSEAHQTPTASITQSMCRITDPLTGQEKPACMSCKSPCLDIDAERSYWEQLTKSGRKFIHYGYLGLVVGYVVYYYLYAGNWTYYFSGVWSHEANQLSSLLNPGFYISGQPIFIPKLMAAPLILGVCIVLAYLLGIKLEKAYKGYLKRRNSEIPPEQVLHRLFSIWTFAAFNVFFMYGGRPEILRFPVILQLLFNGLVVGVSTLWLARTWNRSVQDYTQESLAQKLARKLKKFPVDWSPCLDNRGLEALKANQIYILAQVLPLVTEQSRKMVYKGVIKEAIQSNNFKVYPGLDLWEWLRQQVGLTQLEHDAILREIQSENLGKGDGNDGEYRIRTEIGRPTRDISDRTQIRSPKPSHPRAGI</sequence>
<feature type="region of interest" description="Disordered" evidence="1">
    <location>
        <begin position="539"/>
        <end position="559"/>
    </location>
</feature>
<accession>K9TN28</accession>
<keyword evidence="2" id="KW-0472">Membrane</keyword>
<dbReference type="PATRIC" id="fig|56110.3.peg.4668"/>
<dbReference type="KEGG" id="oac:Oscil6304_3870"/>
<dbReference type="InParanoid" id="K9TN28"/>
<dbReference type="AlphaFoldDB" id="K9TN28"/>
<feature type="transmembrane region" description="Helical" evidence="2">
    <location>
        <begin position="315"/>
        <end position="335"/>
    </location>
</feature>